<protein>
    <recommendedName>
        <fullName evidence="6">Small ribosomal subunit protein mS33</fullName>
    </recommendedName>
</protein>
<dbReference type="STRING" id="6689.A0A423SA93"/>
<accession>A0A423SA93</accession>
<dbReference type="PANTHER" id="PTHR13362">
    <property type="entry name" value="MITOCHONDRIAL RIBOSOMAL PROTEIN S33"/>
    <property type="match status" value="1"/>
</dbReference>
<dbReference type="Pfam" id="PF08293">
    <property type="entry name" value="MRP-S33"/>
    <property type="match status" value="2"/>
</dbReference>
<reference evidence="8 9" key="2">
    <citation type="submission" date="2019-01" db="EMBL/GenBank/DDBJ databases">
        <title>The decoding of complex shrimp genome reveals the adaptation for benthos swimmer, frequently molting mechanism and breeding impact on genome.</title>
        <authorList>
            <person name="Sun Y."/>
            <person name="Gao Y."/>
            <person name="Yu Y."/>
        </authorList>
    </citation>
    <scope>NUCLEOTIDE SEQUENCE [LARGE SCALE GENOMIC DNA]</scope>
    <source>
        <tissue evidence="8">Muscle</tissue>
    </source>
</reference>
<evidence type="ECO:0000256" key="3">
    <source>
        <dbReference type="ARBA" id="ARBA00022980"/>
    </source>
</evidence>
<feature type="compositionally biased region" description="Basic and acidic residues" evidence="7">
    <location>
        <begin position="121"/>
        <end position="130"/>
    </location>
</feature>
<feature type="compositionally biased region" description="Basic residues" evidence="7">
    <location>
        <begin position="110"/>
        <end position="120"/>
    </location>
</feature>
<comment type="caution">
    <text evidence="8">The sequence shown here is derived from an EMBL/GenBank/DDBJ whole genome shotgun (WGS) entry which is preliminary data.</text>
</comment>
<proteinExistence type="inferred from homology"/>
<evidence type="ECO:0000256" key="5">
    <source>
        <dbReference type="ARBA" id="ARBA00023274"/>
    </source>
</evidence>
<feature type="compositionally biased region" description="Basic and acidic residues" evidence="7">
    <location>
        <begin position="62"/>
        <end position="109"/>
    </location>
</feature>
<organism evidence="8 9">
    <name type="scientific">Penaeus vannamei</name>
    <name type="common">Whiteleg shrimp</name>
    <name type="synonym">Litopenaeus vannamei</name>
    <dbReference type="NCBI Taxonomy" id="6689"/>
    <lineage>
        <taxon>Eukaryota</taxon>
        <taxon>Metazoa</taxon>
        <taxon>Ecdysozoa</taxon>
        <taxon>Arthropoda</taxon>
        <taxon>Crustacea</taxon>
        <taxon>Multicrustacea</taxon>
        <taxon>Malacostraca</taxon>
        <taxon>Eumalacostraca</taxon>
        <taxon>Eucarida</taxon>
        <taxon>Decapoda</taxon>
        <taxon>Dendrobranchiata</taxon>
        <taxon>Penaeoidea</taxon>
        <taxon>Penaeidae</taxon>
        <taxon>Penaeus</taxon>
    </lineage>
</organism>
<dbReference type="AlphaFoldDB" id="A0A423SA93"/>
<evidence type="ECO:0000256" key="6">
    <source>
        <dbReference type="ARBA" id="ARBA00035132"/>
    </source>
</evidence>
<evidence type="ECO:0000256" key="4">
    <source>
        <dbReference type="ARBA" id="ARBA00023128"/>
    </source>
</evidence>
<dbReference type="InterPro" id="IPR013219">
    <property type="entry name" value="Ribosomal_mS33"/>
</dbReference>
<dbReference type="PANTHER" id="PTHR13362:SF2">
    <property type="entry name" value="SMALL RIBOSOMAL SUBUNIT PROTEIN MS33"/>
    <property type="match status" value="1"/>
</dbReference>
<comment type="subcellular location">
    <subcellularLocation>
        <location evidence="1">Mitochondrion</location>
    </subcellularLocation>
</comment>
<keyword evidence="4" id="KW-0496">Mitochondrion</keyword>
<evidence type="ECO:0000256" key="7">
    <source>
        <dbReference type="SAM" id="MobiDB-lite"/>
    </source>
</evidence>
<sequence>MNRLSNRIFGEVVRPTSVQSQRVVKMFAEKPLDLRPEITDYYPRHIETNSLMSLLRKVGKGGKKEGRKGEGEGEGEKEGGREEERREEKGGREYGLYRDEHQDFKEEMKRLRKLRGKGKPKKGEGKRAKK</sequence>
<dbReference type="EMBL" id="QCYY01004334">
    <property type="protein sequence ID" value="ROT61141.1"/>
    <property type="molecule type" value="Genomic_DNA"/>
</dbReference>
<dbReference type="GO" id="GO:0005739">
    <property type="term" value="C:mitochondrion"/>
    <property type="evidence" value="ECO:0007669"/>
    <property type="project" value="UniProtKB-SubCell"/>
</dbReference>
<dbReference type="GO" id="GO:1990904">
    <property type="term" value="C:ribonucleoprotein complex"/>
    <property type="evidence" value="ECO:0007669"/>
    <property type="project" value="UniProtKB-KW"/>
</dbReference>
<name>A0A423SA93_PENVA</name>
<keyword evidence="3 8" id="KW-0689">Ribosomal protein</keyword>
<feature type="region of interest" description="Disordered" evidence="7">
    <location>
        <begin position="57"/>
        <end position="130"/>
    </location>
</feature>
<keyword evidence="9" id="KW-1185">Reference proteome</keyword>
<evidence type="ECO:0000256" key="2">
    <source>
        <dbReference type="ARBA" id="ARBA00008970"/>
    </source>
</evidence>
<dbReference type="GO" id="GO:0005840">
    <property type="term" value="C:ribosome"/>
    <property type="evidence" value="ECO:0007669"/>
    <property type="project" value="UniProtKB-KW"/>
</dbReference>
<reference evidence="8 9" key="1">
    <citation type="submission" date="2018-04" db="EMBL/GenBank/DDBJ databases">
        <authorList>
            <person name="Zhang X."/>
            <person name="Yuan J."/>
            <person name="Li F."/>
            <person name="Xiang J."/>
        </authorList>
    </citation>
    <scope>NUCLEOTIDE SEQUENCE [LARGE SCALE GENOMIC DNA]</scope>
    <source>
        <tissue evidence="8">Muscle</tissue>
    </source>
</reference>
<comment type="similarity">
    <text evidence="2">Belongs to the mitochondrion-specific ribosomal protein mS33 family.</text>
</comment>
<gene>
    <name evidence="8" type="ORF">C7M84_021112</name>
</gene>
<evidence type="ECO:0000313" key="9">
    <source>
        <dbReference type="Proteomes" id="UP000283509"/>
    </source>
</evidence>
<dbReference type="OrthoDB" id="5980584at2759"/>
<evidence type="ECO:0000313" key="8">
    <source>
        <dbReference type="EMBL" id="ROT61141.1"/>
    </source>
</evidence>
<keyword evidence="5" id="KW-0687">Ribonucleoprotein</keyword>
<dbReference type="Proteomes" id="UP000283509">
    <property type="component" value="Unassembled WGS sequence"/>
</dbReference>
<evidence type="ECO:0000256" key="1">
    <source>
        <dbReference type="ARBA" id="ARBA00004173"/>
    </source>
</evidence>